<name>A0A850QBS5_9BURK</name>
<comment type="caution">
    <text evidence="1">The sequence shown here is derived from an EMBL/GenBank/DDBJ whole genome shotgun (WGS) entry which is preliminary data.</text>
</comment>
<accession>A0A850QBS5</accession>
<reference evidence="1 2" key="1">
    <citation type="submission" date="2020-06" db="EMBL/GenBank/DDBJ databases">
        <authorList>
            <person name="Qiu C."/>
            <person name="Liu Z."/>
        </authorList>
    </citation>
    <scope>NUCLEOTIDE SEQUENCE [LARGE SCALE GENOMIC DNA]</scope>
    <source>
        <strain evidence="1 2">EM 1</strain>
    </source>
</reference>
<dbReference type="RefSeq" id="WP_176801533.1">
    <property type="nucleotide sequence ID" value="NZ_JABXYJ010000001.1"/>
</dbReference>
<keyword evidence="2" id="KW-1185">Reference proteome</keyword>
<evidence type="ECO:0000313" key="2">
    <source>
        <dbReference type="Proteomes" id="UP000588051"/>
    </source>
</evidence>
<dbReference type="AlphaFoldDB" id="A0A850QBS5"/>
<gene>
    <name evidence="1" type="ORF">HV832_00140</name>
</gene>
<protein>
    <submittedName>
        <fullName evidence="1">XRE family transcriptional regulator</fullName>
    </submittedName>
</protein>
<organism evidence="1 2">
    <name type="scientific">Undibacterium oligocarboniphilum</name>
    <dbReference type="NCBI Taxonomy" id="666702"/>
    <lineage>
        <taxon>Bacteria</taxon>
        <taxon>Pseudomonadati</taxon>
        <taxon>Pseudomonadota</taxon>
        <taxon>Betaproteobacteria</taxon>
        <taxon>Burkholderiales</taxon>
        <taxon>Oxalobacteraceae</taxon>
        <taxon>Undibacterium</taxon>
    </lineage>
</organism>
<proteinExistence type="predicted"/>
<sequence length="106" mass="11594">MTYKEFCRQLGKAGLNIREFAELVKMNQKSVTNCAKRGEIPSHLAVISTLLGEMGERKIDFRAVLAGIEITPKKPRGGAALGRFGGSKQTDLDLESKLVETVNTTN</sequence>
<dbReference type="Proteomes" id="UP000588051">
    <property type="component" value="Unassembled WGS sequence"/>
</dbReference>
<dbReference type="EMBL" id="JABXYJ010000001">
    <property type="protein sequence ID" value="NVO76237.1"/>
    <property type="molecule type" value="Genomic_DNA"/>
</dbReference>
<evidence type="ECO:0000313" key="1">
    <source>
        <dbReference type="EMBL" id="NVO76237.1"/>
    </source>
</evidence>